<dbReference type="RefSeq" id="WP_312890089.1">
    <property type="nucleotide sequence ID" value="NZ_BAAAWY010000095.1"/>
</dbReference>
<keyword evidence="1" id="KW-0805">Transcription regulation</keyword>
<proteinExistence type="predicted"/>
<evidence type="ECO:0000256" key="3">
    <source>
        <dbReference type="ARBA" id="ARBA00023163"/>
    </source>
</evidence>
<name>A0A7W9NGA7_9PSEU</name>
<feature type="domain" description="HTH marR-type" evidence="4">
    <location>
        <begin position="24"/>
        <end position="83"/>
    </location>
</feature>
<reference evidence="5 6" key="1">
    <citation type="submission" date="2020-08" db="EMBL/GenBank/DDBJ databases">
        <title>Sequencing the genomes of 1000 actinobacteria strains.</title>
        <authorList>
            <person name="Klenk H.-P."/>
        </authorList>
    </citation>
    <scope>NUCLEOTIDE SEQUENCE [LARGE SCALE GENOMIC DNA]</scope>
    <source>
        <strain evidence="5 6">DSM 43851</strain>
    </source>
</reference>
<dbReference type="Proteomes" id="UP000585638">
    <property type="component" value="Unassembled WGS sequence"/>
</dbReference>
<evidence type="ECO:0000259" key="4">
    <source>
        <dbReference type="Pfam" id="PF12802"/>
    </source>
</evidence>
<dbReference type="GO" id="GO:0003700">
    <property type="term" value="F:DNA-binding transcription factor activity"/>
    <property type="evidence" value="ECO:0007669"/>
    <property type="project" value="InterPro"/>
</dbReference>
<accession>A0A7W9NGA7</accession>
<dbReference type="InterPro" id="IPR036388">
    <property type="entry name" value="WH-like_DNA-bd_sf"/>
</dbReference>
<dbReference type="GO" id="GO:0003677">
    <property type="term" value="F:DNA binding"/>
    <property type="evidence" value="ECO:0007669"/>
    <property type="project" value="UniProtKB-KW"/>
</dbReference>
<dbReference type="InterPro" id="IPR052362">
    <property type="entry name" value="HTH-GbsR_regulator"/>
</dbReference>
<dbReference type="Gene3D" id="1.10.10.10">
    <property type="entry name" value="Winged helix-like DNA-binding domain superfamily/Winged helix DNA-binding domain"/>
    <property type="match status" value="1"/>
</dbReference>
<keyword evidence="6" id="KW-1185">Reference proteome</keyword>
<keyword evidence="2 5" id="KW-0238">DNA-binding</keyword>
<sequence length="157" mass="17479">MTERDDEAVSKFIERFALMLSEAGIPRMPARVFVGLLASDSGQLTAGELAELLSVSPAAVSGAVRYLTQVHLIVREREPGSKRDHYRVRGSSWYESAADRSRLLALWSDALTEGVTAVGPDTDAGARLRESVEFFEYLQVEIPLVLDRWRRSRNVAN</sequence>
<dbReference type="Pfam" id="PF12802">
    <property type="entry name" value="MarR_2"/>
    <property type="match status" value="1"/>
</dbReference>
<dbReference type="PANTHER" id="PTHR38465:SF2">
    <property type="entry name" value="HTH-TYPE TRANSCRIPTIONAL REGULATOR MMPR5"/>
    <property type="match status" value="1"/>
</dbReference>
<dbReference type="InterPro" id="IPR036390">
    <property type="entry name" value="WH_DNA-bd_sf"/>
</dbReference>
<dbReference type="PANTHER" id="PTHR38465">
    <property type="entry name" value="HTH-TYPE TRANSCRIPTIONAL REGULATOR MJ1563-RELATED"/>
    <property type="match status" value="1"/>
</dbReference>
<dbReference type="InterPro" id="IPR000835">
    <property type="entry name" value="HTH_MarR-typ"/>
</dbReference>
<evidence type="ECO:0000256" key="1">
    <source>
        <dbReference type="ARBA" id="ARBA00023015"/>
    </source>
</evidence>
<keyword evidence="3" id="KW-0804">Transcription</keyword>
<evidence type="ECO:0000256" key="2">
    <source>
        <dbReference type="ARBA" id="ARBA00023125"/>
    </source>
</evidence>
<organism evidence="5 6">
    <name type="scientific">Kutzneria kofuensis</name>
    <dbReference type="NCBI Taxonomy" id="103725"/>
    <lineage>
        <taxon>Bacteria</taxon>
        <taxon>Bacillati</taxon>
        <taxon>Actinomycetota</taxon>
        <taxon>Actinomycetes</taxon>
        <taxon>Pseudonocardiales</taxon>
        <taxon>Pseudonocardiaceae</taxon>
        <taxon>Kutzneria</taxon>
    </lineage>
</organism>
<protein>
    <submittedName>
        <fullName evidence="5">DNA-binding transcriptional ArsR family regulator</fullName>
    </submittedName>
</protein>
<dbReference type="EMBL" id="JACHIR010000001">
    <property type="protein sequence ID" value="MBB5891485.1"/>
    <property type="molecule type" value="Genomic_DNA"/>
</dbReference>
<dbReference type="AlphaFoldDB" id="A0A7W9NGA7"/>
<evidence type="ECO:0000313" key="5">
    <source>
        <dbReference type="EMBL" id="MBB5891485.1"/>
    </source>
</evidence>
<comment type="caution">
    <text evidence="5">The sequence shown here is derived from an EMBL/GenBank/DDBJ whole genome shotgun (WGS) entry which is preliminary data.</text>
</comment>
<evidence type="ECO:0000313" key="6">
    <source>
        <dbReference type="Proteomes" id="UP000585638"/>
    </source>
</evidence>
<dbReference type="SUPFAM" id="SSF46785">
    <property type="entry name" value="Winged helix' DNA-binding domain"/>
    <property type="match status" value="1"/>
</dbReference>
<gene>
    <name evidence="5" type="ORF">BJ998_002681</name>
</gene>